<dbReference type="OrthoDB" id="7206814at2"/>
<dbReference type="AlphaFoldDB" id="A0A1G9Q2E1"/>
<keyword evidence="2" id="KW-1185">Reference proteome</keyword>
<organism evidence="1 2">
    <name type="scientific">Maricaulis salignorans</name>
    <dbReference type="NCBI Taxonomy" id="144026"/>
    <lineage>
        <taxon>Bacteria</taxon>
        <taxon>Pseudomonadati</taxon>
        <taxon>Pseudomonadota</taxon>
        <taxon>Alphaproteobacteria</taxon>
        <taxon>Maricaulales</taxon>
        <taxon>Maricaulaceae</taxon>
        <taxon>Maricaulis</taxon>
    </lineage>
</organism>
<reference evidence="1 2" key="1">
    <citation type="submission" date="2016-10" db="EMBL/GenBank/DDBJ databases">
        <authorList>
            <person name="de Groot N.N."/>
        </authorList>
    </citation>
    <scope>NUCLEOTIDE SEQUENCE [LARGE SCALE GENOMIC DNA]</scope>
    <source>
        <strain evidence="1 2">DSM 16077</strain>
    </source>
</reference>
<evidence type="ECO:0000313" key="1">
    <source>
        <dbReference type="EMBL" id="SDM05194.1"/>
    </source>
</evidence>
<dbReference type="RefSeq" id="WP_091767917.1">
    <property type="nucleotide sequence ID" value="NZ_FNHG01000004.1"/>
</dbReference>
<dbReference type="Proteomes" id="UP000199759">
    <property type="component" value="Unassembled WGS sequence"/>
</dbReference>
<dbReference type="EMBL" id="FNHG01000004">
    <property type="protein sequence ID" value="SDM05194.1"/>
    <property type="molecule type" value="Genomic_DNA"/>
</dbReference>
<proteinExistence type="predicted"/>
<dbReference type="STRING" id="144026.SAMN04488568_104135"/>
<protein>
    <submittedName>
        <fullName evidence="1">Phage tail tube protein, GTA-gp10</fullName>
    </submittedName>
</protein>
<gene>
    <name evidence="1" type="ORF">SAMN04488568_104135</name>
</gene>
<dbReference type="Pfam" id="PF11836">
    <property type="entry name" value="Phage_TAC_11"/>
    <property type="match status" value="1"/>
</dbReference>
<evidence type="ECO:0000313" key="2">
    <source>
        <dbReference type="Proteomes" id="UP000199759"/>
    </source>
</evidence>
<accession>A0A1G9Q2E1</accession>
<sequence length="87" mass="8959">MANPARGETILEIGGVRHTLCLTLGALAEIEALFEDGVRLDARNLVTVLAVLLRGGGSTITEADLRAAPLDPLAAASAISTCFETAL</sequence>
<name>A0A1G9Q2E1_9PROT</name>
<dbReference type="InterPro" id="IPR021791">
    <property type="entry name" value="Phage_TAC_11"/>
</dbReference>